<evidence type="ECO:0000313" key="7">
    <source>
        <dbReference type="Proteomes" id="UP000199664"/>
    </source>
</evidence>
<keyword evidence="7" id="KW-1185">Reference proteome</keyword>
<keyword evidence="4" id="KW-0804">Transcription</keyword>
<dbReference type="SUPFAM" id="SSF53850">
    <property type="entry name" value="Periplasmic binding protein-like II"/>
    <property type="match status" value="1"/>
</dbReference>
<evidence type="ECO:0000256" key="3">
    <source>
        <dbReference type="ARBA" id="ARBA00023125"/>
    </source>
</evidence>
<organism evidence="6 7">
    <name type="scientific">Bosea lupini</name>
    <dbReference type="NCBI Taxonomy" id="1036779"/>
    <lineage>
        <taxon>Bacteria</taxon>
        <taxon>Pseudomonadati</taxon>
        <taxon>Pseudomonadota</taxon>
        <taxon>Alphaproteobacteria</taxon>
        <taxon>Hyphomicrobiales</taxon>
        <taxon>Boseaceae</taxon>
        <taxon>Bosea</taxon>
    </lineage>
</organism>
<dbReference type="EMBL" id="FOAN01000003">
    <property type="protein sequence ID" value="SEL18055.1"/>
    <property type="molecule type" value="Genomic_DNA"/>
</dbReference>
<evidence type="ECO:0000256" key="1">
    <source>
        <dbReference type="ARBA" id="ARBA00009437"/>
    </source>
</evidence>
<evidence type="ECO:0000313" key="6">
    <source>
        <dbReference type="EMBL" id="SEL18055.1"/>
    </source>
</evidence>
<dbReference type="InterPro" id="IPR036388">
    <property type="entry name" value="WH-like_DNA-bd_sf"/>
</dbReference>
<comment type="similarity">
    <text evidence="1">Belongs to the LysR transcriptional regulatory family.</text>
</comment>
<name>A0A1H7N528_9HYPH</name>
<dbReference type="PANTHER" id="PTHR30537">
    <property type="entry name" value="HTH-TYPE TRANSCRIPTIONAL REGULATOR"/>
    <property type="match status" value="1"/>
</dbReference>
<dbReference type="Proteomes" id="UP000199664">
    <property type="component" value="Unassembled WGS sequence"/>
</dbReference>
<feature type="domain" description="HTH lysR-type" evidence="5">
    <location>
        <begin position="7"/>
        <end position="64"/>
    </location>
</feature>
<keyword evidence="2" id="KW-0805">Transcription regulation</keyword>
<dbReference type="Pfam" id="PF03466">
    <property type="entry name" value="LysR_substrate"/>
    <property type="match status" value="1"/>
</dbReference>
<sequence>MKRTEIPSLDDLRALEAVARLGSVRAAATELALTHGAVSRRVSKLGMDIGMALLEADGRGVRPTASGETLASATGQALGLISGALAAIRTSAAPAPIVLSCERSLAMRWLIPRLSEFQDAYPAIEVHLSTGGGALDFARERVTVAIRRLDFALDPGWAVTALMPERVGPVMPPSLRGTFDSGDYVALGSRTRPQAWQAWLEGQPTAPRPRSVRLLDHHFLMLEAALGGLGVALSPQAIAASEVKAGRLEAPAGFTADGTAYGLIQPRTSAISEDLSALRTWLMTQAAAL</sequence>
<dbReference type="Gene3D" id="3.40.190.10">
    <property type="entry name" value="Periplasmic binding protein-like II"/>
    <property type="match status" value="2"/>
</dbReference>
<dbReference type="GO" id="GO:0003700">
    <property type="term" value="F:DNA-binding transcription factor activity"/>
    <property type="evidence" value="ECO:0007669"/>
    <property type="project" value="InterPro"/>
</dbReference>
<evidence type="ECO:0000256" key="4">
    <source>
        <dbReference type="ARBA" id="ARBA00023163"/>
    </source>
</evidence>
<dbReference type="SUPFAM" id="SSF46785">
    <property type="entry name" value="Winged helix' DNA-binding domain"/>
    <property type="match status" value="1"/>
</dbReference>
<dbReference type="GO" id="GO:0006351">
    <property type="term" value="P:DNA-templated transcription"/>
    <property type="evidence" value="ECO:0007669"/>
    <property type="project" value="TreeGrafter"/>
</dbReference>
<dbReference type="InterPro" id="IPR000847">
    <property type="entry name" value="LysR_HTH_N"/>
</dbReference>
<dbReference type="PANTHER" id="PTHR30537:SF74">
    <property type="entry name" value="HTH-TYPE TRANSCRIPTIONAL REGULATOR TRPI"/>
    <property type="match status" value="1"/>
</dbReference>
<dbReference type="STRING" id="1036779.SAMN04515666_1036"/>
<dbReference type="InterPro" id="IPR005119">
    <property type="entry name" value="LysR_subst-bd"/>
</dbReference>
<accession>A0A1H7N528</accession>
<protein>
    <submittedName>
        <fullName evidence="6">DNA-binding transcriptional regulator, LysR family</fullName>
    </submittedName>
</protein>
<keyword evidence="3 6" id="KW-0238">DNA-binding</keyword>
<dbReference type="InterPro" id="IPR058163">
    <property type="entry name" value="LysR-type_TF_proteobact-type"/>
</dbReference>
<evidence type="ECO:0000256" key="2">
    <source>
        <dbReference type="ARBA" id="ARBA00023015"/>
    </source>
</evidence>
<dbReference type="InterPro" id="IPR036390">
    <property type="entry name" value="WH_DNA-bd_sf"/>
</dbReference>
<evidence type="ECO:0000259" key="5">
    <source>
        <dbReference type="PROSITE" id="PS50931"/>
    </source>
</evidence>
<gene>
    <name evidence="6" type="ORF">SAMN04515666_1036</name>
</gene>
<dbReference type="Gene3D" id="1.10.10.10">
    <property type="entry name" value="Winged helix-like DNA-binding domain superfamily/Winged helix DNA-binding domain"/>
    <property type="match status" value="1"/>
</dbReference>
<dbReference type="GO" id="GO:0043565">
    <property type="term" value="F:sequence-specific DNA binding"/>
    <property type="evidence" value="ECO:0007669"/>
    <property type="project" value="TreeGrafter"/>
</dbReference>
<reference evidence="7" key="1">
    <citation type="submission" date="2016-10" db="EMBL/GenBank/DDBJ databases">
        <authorList>
            <person name="Varghese N."/>
            <person name="Submissions S."/>
        </authorList>
    </citation>
    <scope>NUCLEOTIDE SEQUENCE [LARGE SCALE GENOMIC DNA]</scope>
    <source>
        <strain evidence="7">LMG 26383,CCUG 61248,R- 45681</strain>
    </source>
</reference>
<dbReference type="AlphaFoldDB" id="A0A1H7N528"/>
<dbReference type="Pfam" id="PF00126">
    <property type="entry name" value="HTH_1"/>
    <property type="match status" value="1"/>
</dbReference>
<proteinExistence type="inferred from homology"/>
<dbReference type="RefSeq" id="WP_091832510.1">
    <property type="nucleotide sequence ID" value="NZ_FOAN01000003.1"/>
</dbReference>
<dbReference type="OrthoDB" id="9793571at2"/>
<dbReference type="PROSITE" id="PS50931">
    <property type="entry name" value="HTH_LYSR"/>
    <property type="match status" value="1"/>
</dbReference>